<dbReference type="SUPFAM" id="SSF82771">
    <property type="entry name" value="GIY-YIG endonuclease"/>
    <property type="match status" value="1"/>
</dbReference>
<gene>
    <name evidence="2" type="ORF">RRG08_064785</name>
</gene>
<evidence type="ECO:0000259" key="1">
    <source>
        <dbReference type="Pfam" id="PF01541"/>
    </source>
</evidence>
<dbReference type="Gene3D" id="3.40.1440.10">
    <property type="entry name" value="GIY-YIG endonuclease"/>
    <property type="match status" value="1"/>
</dbReference>
<sequence length="134" mass="15146">MEAFRRPKNLRDSLVHSSVSRRDIVGSGPCNIPRCMTCTSITSSTTFTTTITRKSYNILHSLSCHSHNVIYLITCNLCNKQYVGLTSQTLRKRFNTHRFNINNDRGDAVAKHFNLPGHTIRNAKITPIDQLLTA</sequence>
<accession>A0AAE1D3R9</accession>
<dbReference type="EMBL" id="JAWDGP010005525">
    <property type="protein sequence ID" value="KAK3756299.1"/>
    <property type="molecule type" value="Genomic_DNA"/>
</dbReference>
<dbReference type="AlphaFoldDB" id="A0AAE1D3R9"/>
<dbReference type="Pfam" id="PF01541">
    <property type="entry name" value="GIY-YIG"/>
    <property type="match status" value="1"/>
</dbReference>
<protein>
    <recommendedName>
        <fullName evidence="1">GIY-YIG domain-containing protein</fullName>
    </recommendedName>
</protein>
<dbReference type="InterPro" id="IPR000305">
    <property type="entry name" value="GIY-YIG_endonuc"/>
</dbReference>
<comment type="caution">
    <text evidence="2">The sequence shown here is derived from an EMBL/GenBank/DDBJ whole genome shotgun (WGS) entry which is preliminary data.</text>
</comment>
<evidence type="ECO:0000313" key="2">
    <source>
        <dbReference type="EMBL" id="KAK3756299.1"/>
    </source>
</evidence>
<organism evidence="2 3">
    <name type="scientific">Elysia crispata</name>
    <name type="common">lettuce slug</name>
    <dbReference type="NCBI Taxonomy" id="231223"/>
    <lineage>
        <taxon>Eukaryota</taxon>
        <taxon>Metazoa</taxon>
        <taxon>Spiralia</taxon>
        <taxon>Lophotrochozoa</taxon>
        <taxon>Mollusca</taxon>
        <taxon>Gastropoda</taxon>
        <taxon>Heterobranchia</taxon>
        <taxon>Euthyneura</taxon>
        <taxon>Panpulmonata</taxon>
        <taxon>Sacoglossa</taxon>
        <taxon>Placobranchoidea</taxon>
        <taxon>Plakobranchidae</taxon>
        <taxon>Elysia</taxon>
    </lineage>
</organism>
<reference evidence="2" key="1">
    <citation type="journal article" date="2023" name="G3 (Bethesda)">
        <title>A reference genome for the long-term kleptoplast-retaining sea slug Elysia crispata morphotype clarki.</title>
        <authorList>
            <person name="Eastman K.E."/>
            <person name="Pendleton A.L."/>
            <person name="Shaikh M.A."/>
            <person name="Suttiyut T."/>
            <person name="Ogas R."/>
            <person name="Tomko P."/>
            <person name="Gavelis G."/>
            <person name="Widhalm J.R."/>
            <person name="Wisecaver J.H."/>
        </authorList>
    </citation>
    <scope>NUCLEOTIDE SEQUENCE</scope>
    <source>
        <strain evidence="2">ECLA1</strain>
    </source>
</reference>
<dbReference type="Proteomes" id="UP001283361">
    <property type="component" value="Unassembled WGS sequence"/>
</dbReference>
<proteinExistence type="predicted"/>
<name>A0AAE1D3R9_9GAST</name>
<evidence type="ECO:0000313" key="3">
    <source>
        <dbReference type="Proteomes" id="UP001283361"/>
    </source>
</evidence>
<dbReference type="InterPro" id="IPR035901">
    <property type="entry name" value="GIY-YIG_endonuc_sf"/>
</dbReference>
<feature type="domain" description="GIY-YIG" evidence="1">
    <location>
        <begin position="68"/>
        <end position="104"/>
    </location>
</feature>
<keyword evidence="3" id="KW-1185">Reference proteome</keyword>